<dbReference type="InterPro" id="IPR050097">
    <property type="entry name" value="Ferredoxin-NADP_redctase_2"/>
</dbReference>
<dbReference type="SUPFAM" id="SSF51905">
    <property type="entry name" value="FAD/NAD(P)-binding domain"/>
    <property type="match status" value="1"/>
</dbReference>
<reference evidence="5 6" key="1">
    <citation type="submission" date="2020-07" db="EMBL/GenBank/DDBJ databases">
        <title>Sequencing the genomes of 1000 actinobacteria strains.</title>
        <authorList>
            <person name="Klenk H.-P."/>
        </authorList>
    </citation>
    <scope>NUCLEOTIDE SEQUENCE [LARGE SCALE GENOMIC DNA]</scope>
    <source>
        <strain evidence="5 6">DSM 23871</strain>
    </source>
</reference>
<sequence length="321" mass="33391">MTGVPAAPALEPSYEVVVIGGGPAGLSAALNLARARRRVLVVDGNRPRHAATLLAHGFLTRDGVSPLELRRMGREEVDAYDNATVVFAQVGAVSVEGDGFRVTGRGVRGGADVDVRADTVVVATGVTETMPAIPSIRAFYGTQLHSCIECDGFESADRPLALIGETDDLAERALLLTQWTDDLIVFTNGVAPIGEAEEGTLARLGVRVERRPIDDVVGEKGVMTGVRLQDGAVIERAGGFLRPVWSPSLSFVDALDLDSDADGYLLTDADGRTSLPGVYAAGETTAPGPQQLIVAAGSGAVVAAAVNRDLIGLSLEDAPVL</sequence>
<dbReference type="EMBL" id="JACCBJ010000001">
    <property type="protein sequence ID" value="NYD73127.1"/>
    <property type="molecule type" value="Genomic_DNA"/>
</dbReference>
<evidence type="ECO:0000313" key="6">
    <source>
        <dbReference type="Proteomes" id="UP000589620"/>
    </source>
</evidence>
<dbReference type="Gene3D" id="3.50.50.60">
    <property type="entry name" value="FAD/NAD(P)-binding domain"/>
    <property type="match status" value="2"/>
</dbReference>
<accession>A0A852SW85</accession>
<feature type="domain" description="FAD/NAD(P)-binding" evidence="4">
    <location>
        <begin position="14"/>
        <end position="299"/>
    </location>
</feature>
<evidence type="ECO:0000256" key="1">
    <source>
        <dbReference type="ARBA" id="ARBA00022630"/>
    </source>
</evidence>
<proteinExistence type="predicted"/>
<comment type="catalytic activity">
    <reaction evidence="3">
        <text>[thioredoxin]-dithiol + NADP(+) = [thioredoxin]-disulfide + NADPH + H(+)</text>
        <dbReference type="Rhea" id="RHEA:20345"/>
        <dbReference type="Rhea" id="RHEA-COMP:10698"/>
        <dbReference type="Rhea" id="RHEA-COMP:10700"/>
        <dbReference type="ChEBI" id="CHEBI:15378"/>
        <dbReference type="ChEBI" id="CHEBI:29950"/>
        <dbReference type="ChEBI" id="CHEBI:50058"/>
        <dbReference type="ChEBI" id="CHEBI:57783"/>
        <dbReference type="ChEBI" id="CHEBI:58349"/>
        <dbReference type="EC" id="1.8.1.9"/>
    </reaction>
</comment>
<keyword evidence="1" id="KW-0285">Flavoprotein</keyword>
<dbReference type="RefSeq" id="WP_179454596.1">
    <property type="nucleotide sequence ID" value="NZ_BAAAPX010000001.1"/>
</dbReference>
<keyword evidence="2" id="KW-0560">Oxidoreductase</keyword>
<dbReference type="PANTHER" id="PTHR48105">
    <property type="entry name" value="THIOREDOXIN REDUCTASE 1-RELATED-RELATED"/>
    <property type="match status" value="1"/>
</dbReference>
<keyword evidence="6" id="KW-1185">Reference proteome</keyword>
<organism evidence="5 6">
    <name type="scientific">Leifsonia soli</name>
    <dbReference type="NCBI Taxonomy" id="582665"/>
    <lineage>
        <taxon>Bacteria</taxon>
        <taxon>Bacillati</taxon>
        <taxon>Actinomycetota</taxon>
        <taxon>Actinomycetes</taxon>
        <taxon>Micrococcales</taxon>
        <taxon>Microbacteriaceae</taxon>
        <taxon>Leifsonia</taxon>
    </lineage>
</organism>
<evidence type="ECO:0000256" key="3">
    <source>
        <dbReference type="ARBA" id="ARBA00048132"/>
    </source>
</evidence>
<dbReference type="PRINTS" id="PR00368">
    <property type="entry name" value="FADPNR"/>
</dbReference>
<protein>
    <submittedName>
        <fullName evidence="5">Thioredoxin reductase</fullName>
    </submittedName>
</protein>
<evidence type="ECO:0000259" key="4">
    <source>
        <dbReference type="Pfam" id="PF07992"/>
    </source>
</evidence>
<dbReference type="InterPro" id="IPR036188">
    <property type="entry name" value="FAD/NAD-bd_sf"/>
</dbReference>
<dbReference type="InterPro" id="IPR023753">
    <property type="entry name" value="FAD/NAD-binding_dom"/>
</dbReference>
<gene>
    <name evidence="5" type="ORF">BJ963_000646</name>
</gene>
<evidence type="ECO:0000256" key="2">
    <source>
        <dbReference type="ARBA" id="ARBA00023002"/>
    </source>
</evidence>
<dbReference type="AlphaFoldDB" id="A0A852SW85"/>
<dbReference type="Proteomes" id="UP000589620">
    <property type="component" value="Unassembled WGS sequence"/>
</dbReference>
<dbReference type="GO" id="GO:0004791">
    <property type="term" value="F:thioredoxin-disulfide reductase (NADPH) activity"/>
    <property type="evidence" value="ECO:0007669"/>
    <property type="project" value="UniProtKB-EC"/>
</dbReference>
<dbReference type="PRINTS" id="PR00469">
    <property type="entry name" value="PNDRDTASEII"/>
</dbReference>
<dbReference type="Pfam" id="PF07992">
    <property type="entry name" value="Pyr_redox_2"/>
    <property type="match status" value="1"/>
</dbReference>
<evidence type="ECO:0000313" key="5">
    <source>
        <dbReference type="EMBL" id="NYD73127.1"/>
    </source>
</evidence>
<comment type="caution">
    <text evidence="5">The sequence shown here is derived from an EMBL/GenBank/DDBJ whole genome shotgun (WGS) entry which is preliminary data.</text>
</comment>
<name>A0A852SW85_9MICO</name>